<dbReference type="InterPro" id="IPR036420">
    <property type="entry name" value="BRCT_dom_sf"/>
</dbReference>
<reference evidence="1 2" key="1">
    <citation type="journal article" date="2018" name="Nat. Biotechnol.">
        <title>A standardized bacterial taxonomy based on genome phylogeny substantially revises the tree of life.</title>
        <authorList>
            <person name="Parks D.H."/>
            <person name="Chuvochina M."/>
            <person name="Waite D.W."/>
            <person name="Rinke C."/>
            <person name="Skarshewski A."/>
            <person name="Chaumeil P.A."/>
            <person name="Hugenholtz P."/>
        </authorList>
    </citation>
    <scope>NUCLEOTIDE SEQUENCE [LARGE SCALE GENOMIC DNA]</scope>
    <source>
        <strain evidence="1">UBA11978</strain>
    </source>
</reference>
<proteinExistence type="predicted"/>
<dbReference type="EMBL" id="DNAN01000620">
    <property type="protein sequence ID" value="HAW77580.1"/>
    <property type="molecule type" value="Genomic_DNA"/>
</dbReference>
<name>A0A350P8G3_9ALTE</name>
<evidence type="ECO:0000313" key="1">
    <source>
        <dbReference type="EMBL" id="HAW77580.1"/>
    </source>
</evidence>
<comment type="caution">
    <text evidence="1">The sequence shown here is derived from an EMBL/GenBank/DDBJ whole genome shotgun (WGS) entry which is preliminary data.</text>
</comment>
<evidence type="ECO:0000313" key="2">
    <source>
        <dbReference type="Proteomes" id="UP000263517"/>
    </source>
</evidence>
<sequence length="224" mass="25382">MDLKFEDQKYCFTGTLANLKRSQAQREVRAREGLTYNTVNERLDYLVVGSIPSPHWKHGDYGSKIQKARELFKEHGKPRLVAESEFMHSLASVLPTDSGDIDEKILVVNYKFIINQRDSESIKAIEEHIQKTEKEAGFHVYADTYPAAMFSENAGPDDLKVECRFVKKMPLDATAEAPLAAIEKGFEAIPAVDGESHWFERSEGTATFVRLLEEIPGKNYLRAL</sequence>
<protein>
    <recommendedName>
        <fullName evidence="3">BRCT domain-containing protein</fullName>
    </recommendedName>
</protein>
<organism evidence="1 2">
    <name type="scientific">Alteromonas australica</name>
    <dbReference type="NCBI Taxonomy" id="589873"/>
    <lineage>
        <taxon>Bacteria</taxon>
        <taxon>Pseudomonadati</taxon>
        <taxon>Pseudomonadota</taxon>
        <taxon>Gammaproteobacteria</taxon>
        <taxon>Alteromonadales</taxon>
        <taxon>Alteromonadaceae</taxon>
        <taxon>Alteromonas/Salinimonas group</taxon>
        <taxon>Alteromonas</taxon>
    </lineage>
</organism>
<dbReference type="Gene3D" id="3.40.50.10190">
    <property type="entry name" value="BRCT domain"/>
    <property type="match status" value="1"/>
</dbReference>
<dbReference type="CDD" id="cd17748">
    <property type="entry name" value="BRCT_DNA_ligase_like"/>
    <property type="match status" value="1"/>
</dbReference>
<dbReference type="Proteomes" id="UP000263517">
    <property type="component" value="Unassembled WGS sequence"/>
</dbReference>
<accession>A0A350P8G3</accession>
<dbReference type="SUPFAM" id="SSF52113">
    <property type="entry name" value="BRCT domain"/>
    <property type="match status" value="1"/>
</dbReference>
<evidence type="ECO:0008006" key="3">
    <source>
        <dbReference type="Google" id="ProtNLM"/>
    </source>
</evidence>
<dbReference type="AlphaFoldDB" id="A0A350P8G3"/>
<gene>
    <name evidence="1" type="ORF">DCW74_17835</name>
</gene>